<evidence type="ECO:0000256" key="1">
    <source>
        <dbReference type="SAM" id="Phobius"/>
    </source>
</evidence>
<name>A0A0E2AVR0_BACFG</name>
<feature type="transmembrane region" description="Helical" evidence="1">
    <location>
        <begin position="92"/>
        <end position="114"/>
    </location>
</feature>
<evidence type="ECO:0000313" key="4">
    <source>
        <dbReference type="Proteomes" id="UP000003879"/>
    </source>
</evidence>
<feature type="transmembrane region" description="Helical" evidence="1">
    <location>
        <begin position="21"/>
        <end position="40"/>
    </location>
</feature>
<dbReference type="Proteomes" id="UP000003879">
    <property type="component" value="Unassembled WGS sequence"/>
</dbReference>
<feature type="transmembrane region" description="Helical" evidence="1">
    <location>
        <begin position="126"/>
        <end position="148"/>
    </location>
</feature>
<dbReference type="HOGENOM" id="CLU_020473_0_0_10"/>
<dbReference type="EMBL" id="AGXN01000026">
    <property type="protein sequence ID" value="EIY89338.1"/>
    <property type="molecule type" value="Genomic_DNA"/>
</dbReference>
<gene>
    <name evidence="3" type="ORF">HMPREF1056_04325</name>
</gene>
<dbReference type="Pfam" id="PF06580">
    <property type="entry name" value="His_kinase"/>
    <property type="match status" value="1"/>
</dbReference>
<proteinExistence type="predicted"/>
<keyword evidence="1" id="KW-0812">Transmembrane</keyword>
<evidence type="ECO:0000313" key="3">
    <source>
        <dbReference type="EMBL" id="EIY89338.1"/>
    </source>
</evidence>
<dbReference type="GO" id="GO:0000155">
    <property type="term" value="F:phosphorelay sensor kinase activity"/>
    <property type="evidence" value="ECO:0007669"/>
    <property type="project" value="InterPro"/>
</dbReference>
<feature type="transmembrane region" description="Helical" evidence="1">
    <location>
        <begin position="60"/>
        <end position="80"/>
    </location>
</feature>
<dbReference type="PANTHER" id="PTHR34220:SF7">
    <property type="entry name" value="SENSOR HISTIDINE KINASE YPDA"/>
    <property type="match status" value="1"/>
</dbReference>
<protein>
    <recommendedName>
        <fullName evidence="2">Signal transduction histidine kinase internal region domain-containing protein</fullName>
    </recommendedName>
</protein>
<dbReference type="GO" id="GO:0016020">
    <property type="term" value="C:membrane"/>
    <property type="evidence" value="ECO:0007669"/>
    <property type="project" value="InterPro"/>
</dbReference>
<evidence type="ECO:0000259" key="2">
    <source>
        <dbReference type="Pfam" id="PF06580"/>
    </source>
</evidence>
<organism evidence="3 4">
    <name type="scientific">Bacteroides fragilis CL07T12C05</name>
    <dbReference type="NCBI Taxonomy" id="997883"/>
    <lineage>
        <taxon>Bacteria</taxon>
        <taxon>Pseudomonadati</taxon>
        <taxon>Bacteroidota</taxon>
        <taxon>Bacteroidia</taxon>
        <taxon>Bacteroidales</taxon>
        <taxon>Bacteroidaceae</taxon>
        <taxon>Bacteroides</taxon>
    </lineage>
</organism>
<feature type="domain" description="Signal transduction histidine kinase internal region" evidence="2">
    <location>
        <begin position="169"/>
        <end position="248"/>
    </location>
</feature>
<sequence length="351" mass="41197">MLFFAVRKKSIMDSFDKYISRNLPLVSLISAVFIIYPNIACTPWELNSLEPSEYLGFFSYFIYRFLFFWGMIGFLINYNLRQIPTALFRKRLTHNFLFALTGYLFFASVSYTISSHGFHTDFLGSTLISQFFTLCFLCTLVGYISMLYTRQREKEQEIERLRFENLQSRCDALANQVNPHFFFNSLNGISSLIRKKNDENTLTYVNQLSDIFRYILQSDRKGVVTLREELEFIQSFRYVMEVRFANKLSFTIDVDEAQKDVLTLPVLSLLPLVDNVTVHNRIDSEHKMDISIRLNEQYELVVSNPIYPKLSPPDTNGTGLSNLENRFNLLMNKQIRIETDEKVFRIYLPLI</sequence>
<dbReference type="PANTHER" id="PTHR34220">
    <property type="entry name" value="SENSOR HISTIDINE KINASE YPDA"/>
    <property type="match status" value="1"/>
</dbReference>
<dbReference type="InterPro" id="IPR050640">
    <property type="entry name" value="Bact_2-comp_sensor_kinase"/>
</dbReference>
<dbReference type="InterPro" id="IPR010559">
    <property type="entry name" value="Sig_transdc_His_kin_internal"/>
</dbReference>
<keyword evidence="1" id="KW-1133">Transmembrane helix</keyword>
<reference evidence="3 4" key="1">
    <citation type="submission" date="2012-02" db="EMBL/GenBank/DDBJ databases">
        <title>The Genome Sequence of Bacteroides fragilis CL07T12C05.</title>
        <authorList>
            <consortium name="The Broad Institute Genome Sequencing Platform"/>
            <person name="Earl A."/>
            <person name="Ward D."/>
            <person name="Feldgarden M."/>
            <person name="Gevers D."/>
            <person name="Zitomersky N.L."/>
            <person name="Coyne M.J."/>
            <person name="Comstock L.E."/>
            <person name="Young S.K."/>
            <person name="Zeng Q."/>
            <person name="Gargeya S."/>
            <person name="Fitzgerald M."/>
            <person name="Haas B."/>
            <person name="Abouelleil A."/>
            <person name="Alvarado L."/>
            <person name="Arachchi H.M."/>
            <person name="Berlin A."/>
            <person name="Chapman S.B."/>
            <person name="Gearin G."/>
            <person name="Goldberg J."/>
            <person name="Griggs A."/>
            <person name="Gujja S."/>
            <person name="Hansen M."/>
            <person name="Heiman D."/>
            <person name="Howarth C."/>
            <person name="Larimer J."/>
            <person name="Lui A."/>
            <person name="MacDonald P.J.P."/>
            <person name="McCowen C."/>
            <person name="Montmayeur A."/>
            <person name="Murphy C."/>
            <person name="Neiman D."/>
            <person name="Pearson M."/>
            <person name="Priest M."/>
            <person name="Roberts A."/>
            <person name="Saif S."/>
            <person name="Shea T."/>
            <person name="Sisk P."/>
            <person name="Stolte C."/>
            <person name="Sykes S."/>
            <person name="Wortman J."/>
            <person name="Nusbaum C."/>
            <person name="Birren B."/>
        </authorList>
    </citation>
    <scope>NUCLEOTIDE SEQUENCE [LARGE SCALE GENOMIC DNA]</scope>
    <source>
        <strain evidence="3 4">CL07T12C05</strain>
    </source>
</reference>
<dbReference type="AlphaFoldDB" id="A0A0E2AVR0"/>
<comment type="caution">
    <text evidence="3">The sequence shown here is derived from an EMBL/GenBank/DDBJ whole genome shotgun (WGS) entry which is preliminary data.</text>
</comment>
<accession>A0A0E2AVR0</accession>
<dbReference type="PATRIC" id="fig|997883.3.peg.4569"/>
<keyword evidence="1" id="KW-0472">Membrane</keyword>